<organism evidence="1 2">
    <name type="scientific">Aspergillus rambellii</name>
    <dbReference type="NCBI Taxonomy" id="308745"/>
    <lineage>
        <taxon>Eukaryota</taxon>
        <taxon>Fungi</taxon>
        <taxon>Dikarya</taxon>
        <taxon>Ascomycota</taxon>
        <taxon>Pezizomycotina</taxon>
        <taxon>Eurotiomycetes</taxon>
        <taxon>Eurotiomycetidae</taxon>
        <taxon>Eurotiales</taxon>
        <taxon>Aspergillaceae</taxon>
        <taxon>Aspergillus</taxon>
        <taxon>Aspergillus subgen. Nidulantes</taxon>
    </lineage>
</organism>
<reference evidence="1 2" key="1">
    <citation type="submission" date="2015-02" db="EMBL/GenBank/DDBJ databases">
        <title>Draft Genome Sequences of Two Closely-Related Aflatoxigenic Aspergillus Species Obtained from the Cote d'Ivoire.</title>
        <authorList>
            <person name="Moore G.G."/>
            <person name="Beltz S.B."/>
            <person name="Mack B.M."/>
        </authorList>
    </citation>
    <scope>NUCLEOTIDE SEQUENCE [LARGE SCALE GENOMIC DNA]</scope>
    <source>
        <strain evidence="1 2">SRRC1468</strain>
    </source>
</reference>
<gene>
    <name evidence="1" type="ORF">ARAM_001645</name>
</gene>
<comment type="caution">
    <text evidence="1">The sequence shown here is derived from an EMBL/GenBank/DDBJ whole genome shotgun (WGS) entry which is preliminary data.</text>
</comment>
<evidence type="ECO:0000313" key="2">
    <source>
        <dbReference type="Proteomes" id="UP000034291"/>
    </source>
</evidence>
<dbReference type="AlphaFoldDB" id="A0A0F8UJD3"/>
<sequence>MSSNTQTTSGPGFHAISHATGADMAYSDLAFVTTHPPDVSPRSRIVAVCGISDDGDLASPGEDGWFFSDFYLFHYLFHPMYTNTSSQIWLTCEEPQHLIEKYGEYAHGDPRNERRIVLDKHLLSGIDLAGNLHVVPKAILLERFVKTVEEQAAYAKRDGQHLIILIFAHGQQNPNGTFLGSEDETMLLNTEHLQRAIPRGTKVTLMLTSCYSGGWLVQPELGHRRLLNATGIAASGPEDETKSWSLSRSAGRACGSTIATAILNELIQIEEAAGSDNSPQSHPTYIDLATSIYDRAISLDTFFADQNVHFSAQDDDWEAHWRARVGTPLVQYKARWEMLRQVAPSGTGFPNANSTPSNRRLGSLKKDLGKLSREYFAANPGRDSLASNVSLHSGIAQVLIFETPMFSTVEKIQSLLNKILYRLNAMKETDEYVQAMGLEFPSCLGYNIETQFRPSAAVQARRDFAYKHLLRVRIFPSPVAAVRPALTKPSKFLAIALAERCSSQDEIEEKVEKALEWRKLRANNLLPYLQAHKIMNESHIRSKLKACFAGLRDAGHRLYVKAQVMTPSHQGYTAVSTDEIPTF</sequence>
<dbReference type="OrthoDB" id="3000060at2759"/>
<dbReference type="EMBL" id="JZBS01002188">
    <property type="protein sequence ID" value="KKK19668.1"/>
    <property type="molecule type" value="Genomic_DNA"/>
</dbReference>
<dbReference type="STRING" id="308745.A0A0F8UJD3"/>
<dbReference type="Proteomes" id="UP000034291">
    <property type="component" value="Unassembled WGS sequence"/>
</dbReference>
<accession>A0A0F8UJD3</accession>
<protein>
    <submittedName>
        <fullName evidence="1">Uncharacterized protein</fullName>
    </submittedName>
</protein>
<name>A0A0F8UJD3_9EURO</name>
<keyword evidence="2" id="KW-1185">Reference proteome</keyword>
<evidence type="ECO:0000313" key="1">
    <source>
        <dbReference type="EMBL" id="KKK19668.1"/>
    </source>
</evidence>
<proteinExistence type="predicted"/>